<feature type="compositionally biased region" description="Polar residues" evidence="3">
    <location>
        <begin position="495"/>
        <end position="517"/>
    </location>
</feature>
<dbReference type="InterPro" id="IPR001452">
    <property type="entry name" value="SH3_domain"/>
</dbReference>
<feature type="compositionally biased region" description="Low complexity" evidence="3">
    <location>
        <begin position="1457"/>
        <end position="1472"/>
    </location>
</feature>
<dbReference type="Proteomes" id="UP000245884">
    <property type="component" value="Unassembled WGS sequence"/>
</dbReference>
<keyword evidence="1 2" id="KW-0728">SH3 domain</keyword>
<evidence type="ECO:0000259" key="5">
    <source>
        <dbReference type="PROSITE" id="PS50200"/>
    </source>
</evidence>
<dbReference type="InterPro" id="IPR000159">
    <property type="entry name" value="RA_dom"/>
</dbReference>
<dbReference type="GO" id="GO:0007165">
    <property type="term" value="P:signal transduction"/>
    <property type="evidence" value="ECO:0007669"/>
    <property type="project" value="InterPro"/>
</dbReference>
<dbReference type="SUPFAM" id="SSF54236">
    <property type="entry name" value="Ubiquitin-like"/>
    <property type="match status" value="1"/>
</dbReference>
<dbReference type="CDD" id="cd17043">
    <property type="entry name" value="RA"/>
    <property type="match status" value="1"/>
</dbReference>
<dbReference type="OrthoDB" id="196165at2759"/>
<feature type="compositionally biased region" description="Polar residues" evidence="3">
    <location>
        <begin position="1375"/>
        <end position="1396"/>
    </location>
</feature>
<feature type="compositionally biased region" description="Acidic residues" evidence="3">
    <location>
        <begin position="313"/>
        <end position="346"/>
    </location>
</feature>
<dbReference type="PANTHER" id="PTHR47775">
    <property type="entry name" value="BUD SITE SELECTION PROTEIN 14"/>
    <property type="match status" value="1"/>
</dbReference>
<feature type="domain" description="SH3" evidence="4">
    <location>
        <begin position="161"/>
        <end position="222"/>
    </location>
</feature>
<dbReference type="Pfam" id="PF00018">
    <property type="entry name" value="SH3_1"/>
    <property type="match status" value="1"/>
</dbReference>
<reference evidence="6 7" key="1">
    <citation type="journal article" date="2018" name="Mol. Biol. Evol.">
        <title>Broad Genomic Sampling Reveals a Smut Pathogenic Ancestry of the Fungal Clade Ustilaginomycotina.</title>
        <authorList>
            <person name="Kijpornyongpan T."/>
            <person name="Mondo S.J."/>
            <person name="Barry K."/>
            <person name="Sandor L."/>
            <person name="Lee J."/>
            <person name="Lipzen A."/>
            <person name="Pangilinan J."/>
            <person name="LaButti K."/>
            <person name="Hainaut M."/>
            <person name="Henrissat B."/>
            <person name="Grigoriev I.V."/>
            <person name="Spatafora J.W."/>
            <person name="Aime M.C."/>
        </authorList>
    </citation>
    <scope>NUCLEOTIDE SEQUENCE [LARGE SCALE GENOMIC DNA]</scope>
    <source>
        <strain evidence="6 7">MCA 5214</strain>
    </source>
</reference>
<evidence type="ECO:0000256" key="2">
    <source>
        <dbReference type="PROSITE-ProRule" id="PRU00192"/>
    </source>
</evidence>
<evidence type="ECO:0000259" key="4">
    <source>
        <dbReference type="PROSITE" id="PS50002"/>
    </source>
</evidence>
<dbReference type="SMART" id="SM00314">
    <property type="entry name" value="RA"/>
    <property type="match status" value="1"/>
</dbReference>
<feature type="region of interest" description="Disordered" evidence="3">
    <location>
        <begin position="1"/>
        <end position="158"/>
    </location>
</feature>
<feature type="region of interest" description="Disordered" evidence="3">
    <location>
        <begin position="1510"/>
        <end position="1557"/>
    </location>
</feature>
<gene>
    <name evidence="6" type="ORF">BDZ90DRAFT_230788</name>
</gene>
<evidence type="ECO:0000313" key="7">
    <source>
        <dbReference type="Proteomes" id="UP000245884"/>
    </source>
</evidence>
<sequence length="1649" mass="174182">MASVAAKPALSVDTSLASNQGRHPRQGNRAATHAARSAQAPRDELSQGGFSSDDEPQQQTMTKQQQQQQPRRTLVRQRSNEPQDDSSDEEGQQRNYTHHTPDGRHVELEGEDGEGGLVQQGIDVDEDDDEEYDDEEEDEEELDDDEDDDLSSSPSIPDENIDFDLVYALHTFVATVEGQATVNKGNSLTLLDDSNSYWWLVRVLRTQEVGYIPAENIETPFERLARLNKHRNVDLASATDDDHIQVPSKIYSSHLVKRRDAAGPEGMSVHSGKLSALSRRRDGASPQNPSPGPASKPSVIFGPSSYVEHSGDEMESEYDEDMDDAGEYEEDDEEGEDEEEDMDEDEVRGQLEQSEPDVRSRGQASVQQQQQTGPGSVDTAAGRREMLAGMDPDDGMDWDAKEAERIQSQKAAAAAAAAGAAGVGAAALAGGRGDASSDPQRGILRGQQVQEQGRAPGTSWDNAPMDERQPRPSRDQSQLGSGRPSLQGQSQQQQIRASYGSQQDQQQRPSTERTFSGESRDSAVGGSDGGFLPSQVQRDRTVSDASMASSSGSQAGNSYAAGGGPYGRGSPTPAQLRKDKELRRKSKQSSMDATDDSSATIDAGKEGKKRSGVFSGLFSRNKDKKDRKSGSFSSAGDESAIIGRPSEEGGRAGILRPSSNSGTTGMGKGVQERDRLTQEAYQRQFLSSDRSSLDPGQGQFISRPGGGKARPGSLMATPNSVPMLNVLRIFAGDDIGADSTFKTVLLNDSTSARDLVRQAMQRFRLGYGEFILSVKLLEGSERPLGPDEKPLQVFDRLSEMAPESAVMPSVKRSSVGSISSISSNLSLNPAIARVNEDFSDDHAVKFYLKRARSPSGRQGASPGSIGIQPGQIWSSSNAYAGESPDPSGLRAPVKIPGGLSPLGTPLEGPDMALSQSPQARFALRLVIFPNDLPEGLSFDPQTNALIPTTVLAERGPSGAAPADGVEQRFREKVLSLPRNATVAEVVEAGLDRFGIADGLVEGGDDVEERTSRRRSRPRVRYSLTVDVKRQGPGKERHLQPNSRVVEAYPTPPVFKASSSTSNKRRSNDSAMLLNMAEEQIRREDPVFVLRAVTAASANGAKAPPGKSVRSLSPTEGVLAERQQQRRQSELDATKLTGTAGVAGVGAAGAAAVAATAGGMTNSRSREVIAAQRAAAQERKAAVLGAQRNDQQGVDLYLVNDGKIRSSRSLEGGRVRYSYLPTAGGQEMDISSIVEDVLTIDAKEPSSADTGGTLTPTASGLRPKIPTRGASASTLQSQYMDAPSSPLPESSDPMAATKPSTATSDRDLLESFVRNPSSDEDTIEDRINQVLSRVTDANTSSSSSAGRRTPTTAQPSGTVTAPPRSAMRPGQHRKQGSGNVDGTSDRSYGSVYDSSPRSASTATDKSAATTNPTPISTLTTAAAAGGAGAGALAAGTVAAAGAGAIVVGGAAAAGASLAANSSNNASVAGSASSPRRRMANAGPAAFIPRDDFGLDHLYTLVDAAARRDPKKYVTRVVSRSASRAQTSRDSSGGGGIASRSASGSGGPTGPSPPASRHNSVVAVTTYAPEREKPRAQVAGLFPPPSNQMPSGLFRSATLAMSGGEAGAGGKAQQNAQQQQQVHQAYLPLEKQLDRIEDGLDALLEQALRAF</sequence>
<accession>A0A316UU15</accession>
<proteinExistence type="predicted"/>
<dbReference type="EMBL" id="KZ819664">
    <property type="protein sequence ID" value="PWN28779.1"/>
    <property type="molecule type" value="Genomic_DNA"/>
</dbReference>
<dbReference type="InterPro" id="IPR029071">
    <property type="entry name" value="Ubiquitin-like_domsf"/>
</dbReference>
<feature type="compositionally biased region" description="Acidic residues" evidence="3">
    <location>
        <begin position="123"/>
        <end position="150"/>
    </location>
</feature>
<dbReference type="FunFam" id="2.30.30.40:FF:000035">
    <property type="entry name" value="SH3 domain containing protein"/>
    <property type="match status" value="1"/>
</dbReference>
<dbReference type="GeneID" id="37027426"/>
<dbReference type="SMART" id="SM00326">
    <property type="entry name" value="SH3"/>
    <property type="match status" value="1"/>
</dbReference>
<name>A0A316UU15_9BASI</name>
<feature type="compositionally biased region" description="Low complexity" evidence="3">
    <location>
        <begin position="589"/>
        <end position="602"/>
    </location>
</feature>
<evidence type="ECO:0008006" key="8">
    <source>
        <dbReference type="Google" id="ProtNLM"/>
    </source>
</evidence>
<feature type="compositionally biased region" description="Low complexity" evidence="3">
    <location>
        <begin position="29"/>
        <end position="40"/>
    </location>
</feature>
<feature type="region of interest" description="Disordered" evidence="3">
    <location>
        <begin position="1457"/>
        <end position="1476"/>
    </location>
</feature>
<feature type="region of interest" description="Disordered" evidence="3">
    <location>
        <begin position="875"/>
        <end position="912"/>
    </location>
</feature>
<dbReference type="InterPro" id="IPR036028">
    <property type="entry name" value="SH3-like_dom_sf"/>
</dbReference>
<dbReference type="GO" id="GO:0015630">
    <property type="term" value="C:microtubule cytoskeleton"/>
    <property type="evidence" value="ECO:0007669"/>
    <property type="project" value="TreeGrafter"/>
</dbReference>
<feature type="compositionally biased region" description="Low complexity" evidence="3">
    <location>
        <begin position="411"/>
        <end position="429"/>
    </location>
</feature>
<feature type="compositionally biased region" description="Low complexity" evidence="3">
    <location>
        <begin position="57"/>
        <end position="72"/>
    </location>
</feature>
<dbReference type="PROSITE" id="PS50200">
    <property type="entry name" value="RA"/>
    <property type="match status" value="1"/>
</dbReference>
<evidence type="ECO:0000256" key="3">
    <source>
        <dbReference type="SAM" id="MobiDB-lite"/>
    </source>
</evidence>
<dbReference type="InterPro" id="IPR053039">
    <property type="entry name" value="Polarity_Bud-Selection_Reg"/>
</dbReference>
<feature type="region of interest" description="Disordered" evidence="3">
    <location>
        <begin position="686"/>
        <end position="713"/>
    </location>
</feature>
<feature type="compositionally biased region" description="Polar residues" evidence="3">
    <location>
        <begin position="1269"/>
        <end position="1278"/>
    </location>
</feature>
<organism evidence="6 7">
    <name type="scientific">Jaminaea rosea</name>
    <dbReference type="NCBI Taxonomy" id="1569628"/>
    <lineage>
        <taxon>Eukaryota</taxon>
        <taxon>Fungi</taxon>
        <taxon>Dikarya</taxon>
        <taxon>Basidiomycota</taxon>
        <taxon>Ustilaginomycotina</taxon>
        <taxon>Exobasidiomycetes</taxon>
        <taxon>Microstromatales</taxon>
        <taxon>Microstromatales incertae sedis</taxon>
        <taxon>Jaminaea</taxon>
    </lineage>
</organism>
<feature type="compositionally biased region" description="Basic and acidic residues" evidence="3">
    <location>
        <begin position="398"/>
        <end position="407"/>
    </location>
</feature>
<evidence type="ECO:0000256" key="1">
    <source>
        <dbReference type="ARBA" id="ARBA00022443"/>
    </source>
</evidence>
<dbReference type="GO" id="GO:0008104">
    <property type="term" value="P:intracellular protein localization"/>
    <property type="evidence" value="ECO:0007669"/>
    <property type="project" value="TreeGrafter"/>
</dbReference>
<dbReference type="STRING" id="1569628.A0A316UU15"/>
<evidence type="ECO:0000313" key="6">
    <source>
        <dbReference type="EMBL" id="PWN28779.1"/>
    </source>
</evidence>
<feature type="compositionally biased region" description="Basic and acidic residues" evidence="3">
    <location>
        <begin position="465"/>
        <end position="474"/>
    </location>
</feature>
<feature type="compositionally biased region" description="Low complexity" evidence="3">
    <location>
        <begin position="1397"/>
        <end position="1412"/>
    </location>
</feature>
<feature type="domain" description="Ras-associating" evidence="5">
    <location>
        <begin position="726"/>
        <end position="853"/>
    </location>
</feature>
<dbReference type="RefSeq" id="XP_025363391.1">
    <property type="nucleotide sequence ID" value="XM_025505603.1"/>
</dbReference>
<dbReference type="GO" id="GO:0030950">
    <property type="term" value="P:establishment or maintenance of actin cytoskeleton polarity"/>
    <property type="evidence" value="ECO:0007669"/>
    <property type="project" value="TreeGrafter"/>
</dbReference>
<feature type="compositionally biased region" description="Low complexity" evidence="3">
    <location>
        <begin position="543"/>
        <end position="560"/>
    </location>
</feature>
<feature type="region of interest" description="Disordered" evidence="3">
    <location>
        <begin position="1243"/>
        <end position="1412"/>
    </location>
</feature>
<dbReference type="SUPFAM" id="SSF50044">
    <property type="entry name" value="SH3-domain"/>
    <property type="match status" value="1"/>
</dbReference>
<dbReference type="GO" id="GO:0051286">
    <property type="term" value="C:cell tip"/>
    <property type="evidence" value="ECO:0007669"/>
    <property type="project" value="TreeGrafter"/>
</dbReference>
<dbReference type="Pfam" id="PF00788">
    <property type="entry name" value="RA"/>
    <property type="match status" value="1"/>
</dbReference>
<feature type="compositionally biased region" description="Low complexity" evidence="3">
    <location>
        <begin position="476"/>
        <end position="494"/>
    </location>
</feature>
<keyword evidence="7" id="KW-1185">Reference proteome</keyword>
<dbReference type="Gene3D" id="2.30.30.40">
    <property type="entry name" value="SH3 Domains"/>
    <property type="match status" value="1"/>
</dbReference>
<feature type="compositionally biased region" description="Polar residues" evidence="3">
    <location>
        <begin position="1328"/>
        <end position="1358"/>
    </location>
</feature>
<dbReference type="PROSITE" id="PS50002">
    <property type="entry name" value="SH3"/>
    <property type="match status" value="1"/>
</dbReference>
<protein>
    <recommendedName>
        <fullName evidence="8">SH3 domain-containing protein</fullName>
    </recommendedName>
</protein>
<feature type="compositionally biased region" description="Basic and acidic residues" evidence="3">
    <location>
        <begin position="620"/>
        <end position="629"/>
    </location>
</feature>
<feature type="region of interest" description="Disordered" evidence="3">
    <location>
        <begin position="256"/>
        <end position="671"/>
    </location>
</feature>
<dbReference type="Gene3D" id="3.10.20.90">
    <property type="entry name" value="Phosphatidylinositol 3-kinase Catalytic Subunit, Chain A, domain 1"/>
    <property type="match status" value="1"/>
</dbReference>
<feature type="compositionally biased region" description="Polar residues" evidence="3">
    <location>
        <begin position="12"/>
        <end position="21"/>
    </location>
</feature>
<dbReference type="PANTHER" id="PTHR47775:SF1">
    <property type="entry name" value="BUD SITE SELECTION PROTEIN 14"/>
    <property type="match status" value="1"/>
</dbReference>
<feature type="compositionally biased region" description="Basic and acidic residues" evidence="3">
    <location>
        <begin position="99"/>
        <end position="108"/>
    </location>
</feature>
<feature type="compositionally biased region" description="Polar residues" evidence="3">
    <location>
        <begin position="1246"/>
        <end position="1257"/>
    </location>
</feature>